<proteinExistence type="inferred from homology"/>
<dbReference type="SUPFAM" id="SSF48264">
    <property type="entry name" value="Cytochrome P450"/>
    <property type="match status" value="1"/>
</dbReference>
<evidence type="ECO:0000256" key="12">
    <source>
        <dbReference type="ARBA" id="ARBA00023033"/>
    </source>
</evidence>
<keyword evidence="6 14" id="KW-0349">Heme</keyword>
<dbReference type="GO" id="GO:0005506">
    <property type="term" value="F:iron ion binding"/>
    <property type="evidence" value="ECO:0007669"/>
    <property type="project" value="InterPro"/>
</dbReference>
<keyword evidence="8" id="KW-0256">Endoplasmic reticulum</keyword>
<dbReference type="InterPro" id="IPR017972">
    <property type="entry name" value="Cyt_P450_CS"/>
</dbReference>
<comment type="cofactor">
    <cofactor evidence="1 14">
        <name>heme</name>
        <dbReference type="ChEBI" id="CHEBI:30413"/>
    </cofactor>
</comment>
<keyword evidence="7 14" id="KW-0479">Metal-binding</keyword>
<evidence type="ECO:0000256" key="15">
    <source>
        <dbReference type="RuleBase" id="RU000461"/>
    </source>
</evidence>
<dbReference type="CDD" id="cd20628">
    <property type="entry name" value="CYP4"/>
    <property type="match status" value="1"/>
</dbReference>
<organism evidence="16 17">
    <name type="scientific">Cinara cedri</name>
    <dbReference type="NCBI Taxonomy" id="506608"/>
    <lineage>
        <taxon>Eukaryota</taxon>
        <taxon>Metazoa</taxon>
        <taxon>Ecdysozoa</taxon>
        <taxon>Arthropoda</taxon>
        <taxon>Hexapoda</taxon>
        <taxon>Insecta</taxon>
        <taxon>Pterygota</taxon>
        <taxon>Neoptera</taxon>
        <taxon>Paraneoptera</taxon>
        <taxon>Hemiptera</taxon>
        <taxon>Sternorrhyncha</taxon>
        <taxon>Aphidomorpha</taxon>
        <taxon>Aphidoidea</taxon>
        <taxon>Aphididae</taxon>
        <taxon>Lachninae</taxon>
        <taxon>Cinara</taxon>
    </lineage>
</organism>
<dbReference type="Proteomes" id="UP000325440">
    <property type="component" value="Unassembled WGS sequence"/>
</dbReference>
<dbReference type="EMBL" id="CABPRJ010000959">
    <property type="protein sequence ID" value="VVC32804.1"/>
    <property type="molecule type" value="Genomic_DNA"/>
</dbReference>
<evidence type="ECO:0000256" key="7">
    <source>
        <dbReference type="ARBA" id="ARBA00022723"/>
    </source>
</evidence>
<evidence type="ECO:0000256" key="2">
    <source>
        <dbReference type="ARBA" id="ARBA00003690"/>
    </source>
</evidence>
<accession>A0A5E4MSA3</accession>
<dbReference type="OrthoDB" id="1470350at2759"/>
<dbReference type="GO" id="GO:0016705">
    <property type="term" value="F:oxidoreductase activity, acting on paired donors, with incorporation or reduction of molecular oxygen"/>
    <property type="evidence" value="ECO:0007669"/>
    <property type="project" value="InterPro"/>
</dbReference>
<evidence type="ECO:0000313" key="17">
    <source>
        <dbReference type="Proteomes" id="UP000325440"/>
    </source>
</evidence>
<evidence type="ECO:0000256" key="4">
    <source>
        <dbReference type="ARBA" id="ARBA00004406"/>
    </source>
</evidence>
<dbReference type="PRINTS" id="PR00385">
    <property type="entry name" value="P450"/>
</dbReference>
<keyword evidence="13" id="KW-0472">Membrane</keyword>
<name>A0A5E4MSA3_9HEMI</name>
<dbReference type="GO" id="GO:0020037">
    <property type="term" value="F:heme binding"/>
    <property type="evidence" value="ECO:0007669"/>
    <property type="project" value="InterPro"/>
</dbReference>
<evidence type="ECO:0000256" key="3">
    <source>
        <dbReference type="ARBA" id="ARBA00004174"/>
    </source>
</evidence>
<evidence type="ECO:0000256" key="5">
    <source>
        <dbReference type="ARBA" id="ARBA00010617"/>
    </source>
</evidence>
<evidence type="ECO:0000256" key="11">
    <source>
        <dbReference type="ARBA" id="ARBA00023004"/>
    </source>
</evidence>
<dbReference type="AlphaFoldDB" id="A0A5E4MSA3"/>
<dbReference type="Pfam" id="PF00067">
    <property type="entry name" value="p450"/>
    <property type="match status" value="1"/>
</dbReference>
<protein>
    <submittedName>
        <fullName evidence="16">Cytochrome P450,Cytochrome P450, E-class, group IV,Cytochrome P450, conserved site</fullName>
    </submittedName>
</protein>
<sequence>MMNLIVLPLILVLMFIVSILLFIKCFCVRRSEEHYRMCAKLPSMPRGYIADLKLGFRHATLNPKDVLPYFAKVLKQYGPMVYMNVLGRSYVLLNDPDDIKALLSSSQHINKGPEYGMLKPWLNKGLLTSGNQKWHSRRKLLTYTFHFKILETYIPTFNKHAKLLTKELGKMVSSGQRVSLYSYMTLCALDIISETIMGTELRSQEGRSMEYVKAIYRVTDVMIKRIFKFWLWNNYIFRLSQSGRDFKKSLKILHTFTENVIREKRYKLETVNSLTTEEISIGKKRVESFLDLLIGLSKQNPEIMTDLDIREEVDTFLFEGHDTSSTAMTLALILLGLHQDVQNSVREELYSIFGDSDRDATMEDLKSMTYLERVIKETLRLYPSVPGVTRTLRQCLNIREYKIPSQTVIGVIPYLLHREDKLYPNPLTFNPDRFLPENSCNRHPYAYIPFSAGPRNCIGQKYAMHQMKTVISTVIRQMQIETLGSQDDIIIGAQLILRPESLPDIKIIKIQ</sequence>
<keyword evidence="9" id="KW-0492">Microsome</keyword>
<gene>
    <name evidence="16" type="ORF">CINCED_3A011220</name>
</gene>
<keyword evidence="17" id="KW-1185">Reference proteome</keyword>
<evidence type="ECO:0000256" key="6">
    <source>
        <dbReference type="ARBA" id="ARBA00022617"/>
    </source>
</evidence>
<dbReference type="PANTHER" id="PTHR24291:SF189">
    <property type="entry name" value="CYTOCHROME P450 4C3-RELATED"/>
    <property type="match status" value="1"/>
</dbReference>
<dbReference type="InterPro" id="IPR002403">
    <property type="entry name" value="Cyt_P450_E_grp-IV"/>
</dbReference>
<reference evidence="16 17" key="1">
    <citation type="submission" date="2019-08" db="EMBL/GenBank/DDBJ databases">
        <authorList>
            <person name="Alioto T."/>
            <person name="Alioto T."/>
            <person name="Gomez Garrido J."/>
        </authorList>
    </citation>
    <scope>NUCLEOTIDE SEQUENCE [LARGE SCALE GENOMIC DNA]</scope>
</reference>
<dbReference type="InterPro" id="IPR001128">
    <property type="entry name" value="Cyt_P450"/>
</dbReference>
<keyword evidence="10 15" id="KW-0560">Oxidoreductase</keyword>
<evidence type="ECO:0000256" key="10">
    <source>
        <dbReference type="ARBA" id="ARBA00023002"/>
    </source>
</evidence>
<dbReference type="InterPro" id="IPR036396">
    <property type="entry name" value="Cyt_P450_sf"/>
</dbReference>
<dbReference type="GO" id="GO:0005789">
    <property type="term" value="C:endoplasmic reticulum membrane"/>
    <property type="evidence" value="ECO:0007669"/>
    <property type="project" value="UniProtKB-SubCell"/>
</dbReference>
<evidence type="ECO:0000256" key="14">
    <source>
        <dbReference type="PIRSR" id="PIRSR602403-1"/>
    </source>
</evidence>
<dbReference type="Gene3D" id="1.10.630.10">
    <property type="entry name" value="Cytochrome P450"/>
    <property type="match status" value="1"/>
</dbReference>
<comment type="function">
    <text evidence="2">May be involved in the metabolism of insect hormones and in the breakdown of synthetic insecticides.</text>
</comment>
<dbReference type="PROSITE" id="PS00086">
    <property type="entry name" value="CYTOCHROME_P450"/>
    <property type="match status" value="1"/>
</dbReference>
<dbReference type="PRINTS" id="PR00465">
    <property type="entry name" value="EP450IV"/>
</dbReference>
<comment type="subcellular location">
    <subcellularLocation>
        <location evidence="4">Endoplasmic reticulum membrane</location>
        <topology evidence="4">Peripheral membrane protein</topology>
    </subcellularLocation>
    <subcellularLocation>
        <location evidence="3">Microsome membrane</location>
        <topology evidence="3">Peripheral membrane protein</topology>
    </subcellularLocation>
</comment>
<evidence type="ECO:0000313" key="16">
    <source>
        <dbReference type="EMBL" id="VVC32804.1"/>
    </source>
</evidence>
<keyword evidence="11 14" id="KW-0408">Iron</keyword>
<evidence type="ECO:0000256" key="13">
    <source>
        <dbReference type="ARBA" id="ARBA00023136"/>
    </source>
</evidence>
<evidence type="ECO:0000256" key="8">
    <source>
        <dbReference type="ARBA" id="ARBA00022824"/>
    </source>
</evidence>
<dbReference type="PANTHER" id="PTHR24291">
    <property type="entry name" value="CYTOCHROME P450 FAMILY 4"/>
    <property type="match status" value="1"/>
</dbReference>
<evidence type="ECO:0000256" key="9">
    <source>
        <dbReference type="ARBA" id="ARBA00022848"/>
    </source>
</evidence>
<comment type="similarity">
    <text evidence="5 15">Belongs to the cytochrome P450 family.</text>
</comment>
<keyword evidence="12 15" id="KW-0503">Monooxygenase</keyword>
<evidence type="ECO:0000256" key="1">
    <source>
        <dbReference type="ARBA" id="ARBA00001971"/>
    </source>
</evidence>
<dbReference type="InterPro" id="IPR050196">
    <property type="entry name" value="Cytochrome_P450_Monoox"/>
</dbReference>
<dbReference type="GO" id="GO:0004497">
    <property type="term" value="F:monooxygenase activity"/>
    <property type="evidence" value="ECO:0007669"/>
    <property type="project" value="UniProtKB-KW"/>
</dbReference>
<feature type="binding site" description="axial binding residue" evidence="14">
    <location>
        <position position="457"/>
    </location>
    <ligand>
        <name>heme</name>
        <dbReference type="ChEBI" id="CHEBI:30413"/>
    </ligand>
    <ligandPart>
        <name>Fe</name>
        <dbReference type="ChEBI" id="CHEBI:18248"/>
    </ligandPart>
</feature>